<feature type="coiled-coil region" evidence="1">
    <location>
        <begin position="510"/>
        <end position="558"/>
    </location>
</feature>
<comment type="caution">
    <text evidence="5">The sequence shown here is derived from an EMBL/GenBank/DDBJ whole genome shotgun (WGS) entry which is preliminary data.</text>
</comment>
<feature type="domain" description="DUF7605" evidence="4">
    <location>
        <begin position="960"/>
        <end position="1120"/>
    </location>
</feature>
<proteinExistence type="predicted"/>
<evidence type="ECO:0000256" key="1">
    <source>
        <dbReference type="SAM" id="Coils"/>
    </source>
</evidence>
<evidence type="ECO:0000256" key="2">
    <source>
        <dbReference type="SAM" id="MobiDB-lite"/>
    </source>
</evidence>
<feature type="domain" description="Dynamin N-terminal" evidence="3">
    <location>
        <begin position="202"/>
        <end position="459"/>
    </location>
</feature>
<dbReference type="Pfam" id="PF24564">
    <property type="entry name" value="DUF7605"/>
    <property type="match status" value="1"/>
</dbReference>
<dbReference type="PANTHER" id="PTHR36681:SF3">
    <property type="entry name" value="NUCLEAR GTPASE, GERMINAL CENTER-ASSOCIATED, TANDEM DUPLICATE 3"/>
    <property type="match status" value="1"/>
</dbReference>
<keyword evidence="6" id="KW-1185">Reference proteome</keyword>
<feature type="compositionally biased region" description="Acidic residues" evidence="2">
    <location>
        <begin position="608"/>
        <end position="625"/>
    </location>
</feature>
<evidence type="ECO:0000259" key="3">
    <source>
        <dbReference type="Pfam" id="PF00350"/>
    </source>
</evidence>
<dbReference type="EMBL" id="JARKIE010000021">
    <property type="protein sequence ID" value="KAJ7700013.1"/>
    <property type="molecule type" value="Genomic_DNA"/>
</dbReference>
<evidence type="ECO:0008006" key="7">
    <source>
        <dbReference type="Google" id="ProtNLM"/>
    </source>
</evidence>
<gene>
    <name evidence="5" type="ORF">B0H17DRAFT_274436</name>
</gene>
<protein>
    <recommendedName>
        <fullName evidence="7">Nuclear GTPase SLIP-GC</fullName>
    </recommendedName>
</protein>
<feature type="region of interest" description="Disordered" evidence="2">
    <location>
        <begin position="355"/>
        <end position="390"/>
    </location>
</feature>
<dbReference type="Pfam" id="PF00350">
    <property type="entry name" value="Dynamin_N"/>
    <property type="match status" value="1"/>
</dbReference>
<feature type="compositionally biased region" description="Basic and acidic residues" evidence="2">
    <location>
        <begin position="658"/>
        <end position="670"/>
    </location>
</feature>
<evidence type="ECO:0000313" key="6">
    <source>
        <dbReference type="Proteomes" id="UP001221757"/>
    </source>
</evidence>
<sequence>MSRQALKAPKPKRCDWTRKLMVTSVTLAPRKQNKTTPLSSFQRGRFSARKDALFSGMTHYKENTIMGSNSSHTVKMEPTEFRMAPAVLNPSNNTNVKAEPSELTVPCKAPSKDDAIDNQRADIDVPMQDAPAAAPASSPAYEVYTSPTEIAYTPEYALQQGLKMINKMASSIQGLQLGPRRQEVWLRETASLRSQGAPSTLIAVCGATGSGKSSILNAILDDNIVPTSGMRACTAVVTEIAYHKKKTIDADVSFLSEAEWKAELKILLDDLVDDDGNLKRSTDMRSDAGVAWSKVHAVYPTILQEKLVTMTPEQIIAKDPKIAKILGATKNIVAKDSKVFASEIAKYIDSVDDRKRGKDKKKDKSDKSKDKSLMDKVKEAAGKSKSKKNDAKTPALWPLIRQVNVRCPSAALATGAVLVDLPGTGDANAARNSIAKTYLKKCDCIWILAPITRAVDDKIAKDLLGDAFRTQLMMDGNYDDSAITFIASKCDDIACSEVIRALNLDDDPELEEIQERIDQLADETTETKKNKAATDRSLKSLETELKRHRAFKSEYEEHLQALKDGQPFVPRLTATKSSKPAATKNKKRKNTRGGKRGSPKRRRSSPFDSDEKEDDEMDDEDDDDESRSSHSDSNSDSESENDSDAEEKNSDSGDEQESSDRDSDVESVHDEAEEEVTEETVELKITEMKALISSTLQRRADARKEKKAANDYLDTLKKKVTSAQKEKNAFCSLKRSEFSKEELKKDFRAGLKDLDEAAAEERDPANFDPGVALRDYDAIDLPVFTCSSRDYVRLKKQVKGDGEPTCFSNVQDTGIPDLQKWCHSLTKSSRERAARNFLAQLATFATSVKQYVAGIGNVTAADRESLRSRWESGEQEVDPGPELDEEDPFAAILGGGRGLYTINQSAPKVDRYGNAIGITPRLVTAFGKVVEASVSLLKDHLRDGLEERCRVGAVNAAEVAVATSDDFANTMHWASYRATLRRNGEYRRDLNVELVNPFTRNIAQKWQQVFEADIFASLLSSTVGCINEVVSDVETSAAPGLRDRARLQGESCLNEARVALDKTVETVKETLNNEQKEVSRSLAPHVQGQLLDGYEAAMEERGKGSVARQKASFRSYISDCKDDIFEDSVDVIMARLTDAAEAIGKTLNVAMDELAQKVEVNLAVLWEGVQDDPTQAKARSEVVTEVDRVLQQLQFIAAAEKARHAYEDQVMT</sequence>
<dbReference type="InterPro" id="IPR045063">
    <property type="entry name" value="Dynamin_N"/>
</dbReference>
<dbReference type="AlphaFoldDB" id="A0AAD7DX45"/>
<feature type="compositionally biased region" description="Acidic residues" evidence="2">
    <location>
        <begin position="671"/>
        <end position="680"/>
    </location>
</feature>
<feature type="compositionally biased region" description="Acidic residues" evidence="2">
    <location>
        <begin position="635"/>
        <end position="645"/>
    </location>
</feature>
<evidence type="ECO:0000259" key="4">
    <source>
        <dbReference type="Pfam" id="PF24564"/>
    </source>
</evidence>
<evidence type="ECO:0000313" key="5">
    <source>
        <dbReference type="EMBL" id="KAJ7700013.1"/>
    </source>
</evidence>
<reference evidence="5" key="1">
    <citation type="submission" date="2023-03" db="EMBL/GenBank/DDBJ databases">
        <title>Massive genome expansion in bonnet fungi (Mycena s.s.) driven by repeated elements and novel gene families across ecological guilds.</title>
        <authorList>
            <consortium name="Lawrence Berkeley National Laboratory"/>
            <person name="Harder C.B."/>
            <person name="Miyauchi S."/>
            <person name="Viragh M."/>
            <person name="Kuo A."/>
            <person name="Thoen E."/>
            <person name="Andreopoulos B."/>
            <person name="Lu D."/>
            <person name="Skrede I."/>
            <person name="Drula E."/>
            <person name="Henrissat B."/>
            <person name="Morin E."/>
            <person name="Kohler A."/>
            <person name="Barry K."/>
            <person name="LaButti K."/>
            <person name="Morin E."/>
            <person name="Salamov A."/>
            <person name="Lipzen A."/>
            <person name="Mereny Z."/>
            <person name="Hegedus B."/>
            <person name="Baldrian P."/>
            <person name="Stursova M."/>
            <person name="Weitz H."/>
            <person name="Taylor A."/>
            <person name="Grigoriev I.V."/>
            <person name="Nagy L.G."/>
            <person name="Martin F."/>
            <person name="Kauserud H."/>
        </authorList>
    </citation>
    <scope>NUCLEOTIDE SEQUENCE</scope>
    <source>
        <strain evidence="5">CBHHK067</strain>
    </source>
</reference>
<keyword evidence="1" id="KW-0175">Coiled coil</keyword>
<name>A0AAD7DX45_MYCRO</name>
<feature type="compositionally biased region" description="Basic residues" evidence="2">
    <location>
        <begin position="584"/>
        <end position="604"/>
    </location>
</feature>
<feature type="region of interest" description="Disordered" evidence="2">
    <location>
        <begin position="562"/>
        <end position="682"/>
    </location>
</feature>
<dbReference type="SUPFAM" id="SSF52540">
    <property type="entry name" value="P-loop containing nucleoside triphosphate hydrolases"/>
    <property type="match status" value="1"/>
</dbReference>
<dbReference type="InterPro" id="IPR027417">
    <property type="entry name" value="P-loop_NTPase"/>
</dbReference>
<organism evidence="5 6">
    <name type="scientific">Mycena rosella</name>
    <name type="common">Pink bonnet</name>
    <name type="synonym">Agaricus rosellus</name>
    <dbReference type="NCBI Taxonomy" id="1033263"/>
    <lineage>
        <taxon>Eukaryota</taxon>
        <taxon>Fungi</taxon>
        <taxon>Dikarya</taxon>
        <taxon>Basidiomycota</taxon>
        <taxon>Agaricomycotina</taxon>
        <taxon>Agaricomycetes</taxon>
        <taxon>Agaricomycetidae</taxon>
        <taxon>Agaricales</taxon>
        <taxon>Marasmiineae</taxon>
        <taxon>Mycenaceae</taxon>
        <taxon>Mycena</taxon>
    </lineage>
</organism>
<dbReference type="PANTHER" id="PTHR36681">
    <property type="entry name" value="NUCLEAR GTPASE, GERMINAL CENTER-ASSOCIATED, TANDEM DUPLICATE 3"/>
    <property type="match status" value="1"/>
</dbReference>
<dbReference type="InterPro" id="IPR056024">
    <property type="entry name" value="DUF7605"/>
</dbReference>
<dbReference type="Proteomes" id="UP001221757">
    <property type="component" value="Unassembled WGS sequence"/>
</dbReference>
<feature type="region of interest" description="Disordered" evidence="2">
    <location>
        <begin position="88"/>
        <end position="112"/>
    </location>
</feature>
<dbReference type="Gene3D" id="3.40.50.300">
    <property type="entry name" value="P-loop containing nucleotide triphosphate hydrolases"/>
    <property type="match status" value="2"/>
</dbReference>
<accession>A0AAD7DX45</accession>